<feature type="compositionally biased region" description="Low complexity" evidence="1">
    <location>
        <begin position="440"/>
        <end position="454"/>
    </location>
</feature>
<comment type="caution">
    <text evidence="4">The sequence shown here is derived from an EMBL/GenBank/DDBJ whole genome shotgun (WGS) entry which is preliminary data.</text>
</comment>
<evidence type="ECO:0000256" key="2">
    <source>
        <dbReference type="SAM" id="Phobius"/>
    </source>
</evidence>
<proteinExistence type="predicted"/>
<dbReference type="EMBL" id="BGZK01000070">
    <property type="protein sequence ID" value="GBP15210.1"/>
    <property type="molecule type" value="Genomic_DNA"/>
</dbReference>
<feature type="chain" id="PRO_5020039401" evidence="3">
    <location>
        <begin position="32"/>
        <end position="490"/>
    </location>
</feature>
<feature type="signal peptide" evidence="3">
    <location>
        <begin position="1"/>
        <end position="31"/>
    </location>
</feature>
<organism evidence="4 5">
    <name type="scientific">Eumeta variegata</name>
    <name type="common">Bagworm moth</name>
    <name type="synonym">Eumeta japonica</name>
    <dbReference type="NCBI Taxonomy" id="151549"/>
    <lineage>
        <taxon>Eukaryota</taxon>
        <taxon>Metazoa</taxon>
        <taxon>Ecdysozoa</taxon>
        <taxon>Arthropoda</taxon>
        <taxon>Hexapoda</taxon>
        <taxon>Insecta</taxon>
        <taxon>Pterygota</taxon>
        <taxon>Neoptera</taxon>
        <taxon>Endopterygota</taxon>
        <taxon>Lepidoptera</taxon>
        <taxon>Glossata</taxon>
        <taxon>Ditrysia</taxon>
        <taxon>Tineoidea</taxon>
        <taxon>Psychidae</taxon>
        <taxon>Oiketicinae</taxon>
        <taxon>Eumeta</taxon>
    </lineage>
</organism>
<keyword evidence="3" id="KW-0732">Signal</keyword>
<protein>
    <submittedName>
        <fullName evidence="4">Uncharacterized protein</fullName>
    </submittedName>
</protein>
<gene>
    <name evidence="4" type="ORF">EVAR_92216_1</name>
</gene>
<reference evidence="4 5" key="1">
    <citation type="journal article" date="2019" name="Commun. Biol.">
        <title>The bagworm genome reveals a unique fibroin gene that provides high tensile strength.</title>
        <authorList>
            <person name="Kono N."/>
            <person name="Nakamura H."/>
            <person name="Ohtoshi R."/>
            <person name="Tomita M."/>
            <person name="Numata K."/>
            <person name="Arakawa K."/>
        </authorList>
    </citation>
    <scope>NUCLEOTIDE SEQUENCE [LARGE SCALE GENOMIC DNA]</scope>
</reference>
<dbReference type="AlphaFoldDB" id="A0A4C1TN68"/>
<dbReference type="OrthoDB" id="7448016at2759"/>
<keyword evidence="2" id="KW-0812">Transmembrane</keyword>
<sequence length="490" mass="54285">MQPRRERVKWDLKSWPGLTAAVLILILQAEGSDVAQEHRCYWCGPLAEQVHRSARAQPCHHPLKINVTCESGLRYCAVVATAHPYTESRLCVKLYQEECYPLYCNTTNAWKMICPCRGELCNGVNTEREIEAFSNLIKLAAKSSRSRTNKRSTDKETTLRHTAADAVTAFSVMENYDEVPGNALDNTDHVEFNQNFGVAGNNEIDASDVSTTHNGSATLDISSLDVNADGDVVLDPGVDEQDIKMADIISEIASTDASADEISHNDDKSALLNSQNDDGDKVNNLENKHPHLIIHNKIEIQGTYFKNDNVHRNKSVENVPEKEGDGDAEKKISNNMNQEHHTATNEGQNIRHNEEKDTADRVNTNEKANKEINLVQTLTKDNGYNVNIQSEQMFIKTVSESTADTTFISKKGKTNLPAAQALLQNTTPSSKDNEETFQHTDATTPTSAEDTTATQANNITTPERDNKADKVVSNAILIILVINIGTYFVM</sequence>
<evidence type="ECO:0000313" key="4">
    <source>
        <dbReference type="EMBL" id="GBP15210.1"/>
    </source>
</evidence>
<name>A0A4C1TN68_EUMVA</name>
<feature type="region of interest" description="Disordered" evidence="1">
    <location>
        <begin position="425"/>
        <end position="462"/>
    </location>
</feature>
<keyword evidence="2" id="KW-1133">Transmembrane helix</keyword>
<keyword evidence="2" id="KW-0472">Membrane</keyword>
<feature type="region of interest" description="Disordered" evidence="1">
    <location>
        <begin position="256"/>
        <end position="279"/>
    </location>
</feature>
<evidence type="ECO:0000313" key="5">
    <source>
        <dbReference type="Proteomes" id="UP000299102"/>
    </source>
</evidence>
<evidence type="ECO:0000256" key="3">
    <source>
        <dbReference type="SAM" id="SignalP"/>
    </source>
</evidence>
<accession>A0A4C1TN68</accession>
<keyword evidence="5" id="KW-1185">Reference proteome</keyword>
<dbReference type="Proteomes" id="UP000299102">
    <property type="component" value="Unassembled WGS sequence"/>
</dbReference>
<feature type="transmembrane region" description="Helical" evidence="2">
    <location>
        <begin position="471"/>
        <end position="489"/>
    </location>
</feature>
<evidence type="ECO:0000256" key="1">
    <source>
        <dbReference type="SAM" id="MobiDB-lite"/>
    </source>
</evidence>
<feature type="region of interest" description="Disordered" evidence="1">
    <location>
        <begin position="340"/>
        <end position="360"/>
    </location>
</feature>